<keyword evidence="3" id="KW-0804">Transcription</keyword>
<sequence length="193" mass="21570">MPWEKTFDVQETLEKAMNAFWARGYEATSVQDLVESTGLNRGSLYATYGDKHALFLAALRRYDRWLREELLQRIEADHGPRDAVRRLLLLFRAETARPGGSSGCFLTNTALELAPHDPQVRGVVATAQTAMEQWFARMISKGQAAGEIPEHVRPSEAARGLLATLIGLAVLARSRPEPPLVDDIVEDAMRRLE</sequence>
<keyword evidence="7" id="KW-1185">Reference proteome</keyword>
<dbReference type="Pfam" id="PF16925">
    <property type="entry name" value="TetR_C_13"/>
    <property type="match status" value="1"/>
</dbReference>
<name>A0A1Y6CWR7_9PROT</name>
<protein>
    <submittedName>
        <fullName evidence="6">Transcriptional regulator, TetR family</fullName>
    </submittedName>
</protein>
<evidence type="ECO:0000256" key="4">
    <source>
        <dbReference type="PROSITE-ProRule" id="PRU00335"/>
    </source>
</evidence>
<dbReference type="PANTHER" id="PTHR47506">
    <property type="entry name" value="TRANSCRIPTIONAL REGULATORY PROTEIN"/>
    <property type="match status" value="1"/>
</dbReference>
<dbReference type="Proteomes" id="UP000192917">
    <property type="component" value="Unassembled WGS sequence"/>
</dbReference>
<feature type="DNA-binding region" description="H-T-H motif" evidence="4">
    <location>
        <begin position="29"/>
        <end position="48"/>
    </location>
</feature>
<evidence type="ECO:0000256" key="2">
    <source>
        <dbReference type="ARBA" id="ARBA00023125"/>
    </source>
</evidence>
<dbReference type="AlphaFoldDB" id="A0A1Y6CWR7"/>
<dbReference type="SUPFAM" id="SSF46689">
    <property type="entry name" value="Homeodomain-like"/>
    <property type="match status" value="1"/>
</dbReference>
<dbReference type="SUPFAM" id="SSF48498">
    <property type="entry name" value="Tetracyclin repressor-like, C-terminal domain"/>
    <property type="match status" value="1"/>
</dbReference>
<evidence type="ECO:0000256" key="3">
    <source>
        <dbReference type="ARBA" id="ARBA00023163"/>
    </source>
</evidence>
<dbReference type="Pfam" id="PF00440">
    <property type="entry name" value="TetR_N"/>
    <property type="match status" value="1"/>
</dbReference>
<dbReference type="InterPro" id="IPR036271">
    <property type="entry name" value="Tet_transcr_reg_TetR-rel_C_sf"/>
</dbReference>
<evidence type="ECO:0000313" key="7">
    <source>
        <dbReference type="Proteomes" id="UP000192917"/>
    </source>
</evidence>
<evidence type="ECO:0000256" key="1">
    <source>
        <dbReference type="ARBA" id="ARBA00023015"/>
    </source>
</evidence>
<dbReference type="Gene3D" id="1.10.10.60">
    <property type="entry name" value="Homeodomain-like"/>
    <property type="match status" value="1"/>
</dbReference>
<dbReference type="STRING" id="560819.SAMN05428998_15216"/>
<proteinExistence type="predicted"/>
<organism evidence="6 7">
    <name type="scientific">Tistlia consotensis USBA 355</name>
    <dbReference type="NCBI Taxonomy" id="560819"/>
    <lineage>
        <taxon>Bacteria</taxon>
        <taxon>Pseudomonadati</taxon>
        <taxon>Pseudomonadota</taxon>
        <taxon>Alphaproteobacteria</taxon>
        <taxon>Rhodospirillales</taxon>
        <taxon>Rhodovibrionaceae</taxon>
        <taxon>Tistlia</taxon>
    </lineage>
</organism>
<evidence type="ECO:0000313" key="6">
    <source>
        <dbReference type="EMBL" id="SMF84005.1"/>
    </source>
</evidence>
<dbReference type="InterPro" id="IPR009057">
    <property type="entry name" value="Homeodomain-like_sf"/>
</dbReference>
<feature type="domain" description="HTH tetR-type" evidence="5">
    <location>
        <begin position="6"/>
        <end position="66"/>
    </location>
</feature>
<dbReference type="PROSITE" id="PS50977">
    <property type="entry name" value="HTH_TETR_2"/>
    <property type="match status" value="1"/>
</dbReference>
<dbReference type="GO" id="GO:0003677">
    <property type="term" value="F:DNA binding"/>
    <property type="evidence" value="ECO:0007669"/>
    <property type="project" value="UniProtKB-UniRule"/>
</dbReference>
<dbReference type="Gene3D" id="1.10.357.10">
    <property type="entry name" value="Tetracycline Repressor, domain 2"/>
    <property type="match status" value="1"/>
</dbReference>
<gene>
    <name evidence="6" type="ORF">SAMN05428998_15216</name>
</gene>
<keyword evidence="1" id="KW-0805">Transcription regulation</keyword>
<keyword evidence="2 4" id="KW-0238">DNA-binding</keyword>
<evidence type="ECO:0000259" key="5">
    <source>
        <dbReference type="PROSITE" id="PS50977"/>
    </source>
</evidence>
<dbReference type="InterPro" id="IPR001647">
    <property type="entry name" value="HTH_TetR"/>
</dbReference>
<dbReference type="RefSeq" id="WP_159460389.1">
    <property type="nucleotide sequence ID" value="NZ_FWZX01000052.1"/>
</dbReference>
<dbReference type="EMBL" id="FWZX01000052">
    <property type="protein sequence ID" value="SMF84005.1"/>
    <property type="molecule type" value="Genomic_DNA"/>
</dbReference>
<accession>A0A1Y6CWR7</accession>
<dbReference type="PANTHER" id="PTHR47506:SF1">
    <property type="entry name" value="HTH-TYPE TRANSCRIPTIONAL REGULATOR YJDC"/>
    <property type="match status" value="1"/>
</dbReference>
<dbReference type="InterPro" id="IPR011075">
    <property type="entry name" value="TetR_C"/>
</dbReference>
<reference evidence="6 7" key="1">
    <citation type="submission" date="2017-04" db="EMBL/GenBank/DDBJ databases">
        <authorList>
            <person name="Afonso C.L."/>
            <person name="Miller P.J."/>
            <person name="Scott M.A."/>
            <person name="Spackman E."/>
            <person name="Goraichik I."/>
            <person name="Dimitrov K.M."/>
            <person name="Suarez D.L."/>
            <person name="Swayne D.E."/>
        </authorList>
    </citation>
    <scope>NUCLEOTIDE SEQUENCE [LARGE SCALE GENOMIC DNA]</scope>
    <source>
        <strain evidence="6 7">USBA 355</strain>
    </source>
</reference>